<evidence type="ECO:0000313" key="1">
    <source>
        <dbReference type="EMBL" id="VVE51060.1"/>
    </source>
</evidence>
<proteinExistence type="predicted"/>
<gene>
    <name evidence="1" type="ORF">PMO31116_04658</name>
</gene>
<organism evidence="1 2">
    <name type="scientific">Pandoraea morbifera</name>
    <dbReference type="NCBI Taxonomy" id="2508300"/>
    <lineage>
        <taxon>Bacteria</taxon>
        <taxon>Pseudomonadati</taxon>
        <taxon>Pseudomonadota</taxon>
        <taxon>Betaproteobacteria</taxon>
        <taxon>Burkholderiales</taxon>
        <taxon>Burkholderiaceae</taxon>
        <taxon>Pandoraea</taxon>
    </lineage>
</organism>
<protein>
    <recommendedName>
        <fullName evidence="3">DUF559 domain-containing protein</fullName>
    </recommendedName>
</protein>
<dbReference type="EMBL" id="CABPSD010000025">
    <property type="protein sequence ID" value="VVE51060.1"/>
    <property type="molecule type" value="Genomic_DNA"/>
</dbReference>
<dbReference type="Proteomes" id="UP000368474">
    <property type="component" value="Unassembled WGS sequence"/>
</dbReference>
<dbReference type="Gene3D" id="3.40.960.10">
    <property type="entry name" value="VSR Endonuclease"/>
    <property type="match status" value="1"/>
</dbReference>
<keyword evidence="2" id="KW-1185">Reference proteome</keyword>
<evidence type="ECO:0000313" key="2">
    <source>
        <dbReference type="Proteomes" id="UP000368474"/>
    </source>
</evidence>
<evidence type="ECO:0008006" key="3">
    <source>
        <dbReference type="Google" id="ProtNLM"/>
    </source>
</evidence>
<name>A0A5E4YS26_9BURK</name>
<accession>A0A5E4YS26</accession>
<dbReference type="AlphaFoldDB" id="A0A5E4YS26"/>
<reference evidence="1 2" key="1">
    <citation type="submission" date="2019-08" db="EMBL/GenBank/DDBJ databases">
        <authorList>
            <person name="Peeters C."/>
        </authorList>
    </citation>
    <scope>NUCLEOTIDE SEQUENCE [LARGE SCALE GENOMIC DNA]</scope>
    <source>
        <strain evidence="1 2">LMG 31116</strain>
    </source>
</reference>
<sequence length="109" mass="12396">MSPKRESQLELLFAFHCRARKVPEPVREHRFAPPRMWRFDFAWPDRMIAAEVEGGIWTGGRHTRGSGFQADAEKYNTASLAGWRVFRFTGAMVSNGTAIETIQKALEVA</sequence>